<evidence type="ECO:0000313" key="2">
    <source>
        <dbReference type="EMBL" id="HIW12726.1"/>
    </source>
</evidence>
<dbReference type="AlphaFoldDB" id="A0A9D1QH76"/>
<evidence type="ECO:0000313" key="3">
    <source>
        <dbReference type="Proteomes" id="UP000823989"/>
    </source>
</evidence>
<gene>
    <name evidence="2" type="ORF">H9891_06140</name>
</gene>
<dbReference type="Gene3D" id="2.60.40.3700">
    <property type="match status" value="1"/>
</dbReference>
<comment type="caution">
    <text evidence="2">The sequence shown here is derived from an EMBL/GenBank/DDBJ whole genome shotgun (WGS) entry which is preliminary data.</text>
</comment>
<organism evidence="2 3">
    <name type="scientific">Candidatus Salinicoccus stercoripullorum</name>
    <dbReference type="NCBI Taxonomy" id="2838756"/>
    <lineage>
        <taxon>Bacteria</taxon>
        <taxon>Bacillati</taxon>
        <taxon>Bacillota</taxon>
        <taxon>Bacilli</taxon>
        <taxon>Bacillales</taxon>
        <taxon>Staphylococcaceae</taxon>
        <taxon>Salinicoccus</taxon>
    </lineage>
</organism>
<dbReference type="Pfam" id="PF21172">
    <property type="entry name" value="CueP"/>
    <property type="match status" value="1"/>
</dbReference>
<protein>
    <submittedName>
        <fullName evidence="2">CueP family metal-binding protein</fullName>
    </submittedName>
</protein>
<dbReference type="InterPro" id="IPR047808">
    <property type="entry name" value="CueP-like"/>
</dbReference>
<feature type="chain" id="PRO_5038494064" evidence="1">
    <location>
        <begin position="24"/>
        <end position="168"/>
    </location>
</feature>
<sequence length="168" mass="18345">MKRYLWVPLIGLLAILSGCSGNAESDAGSIKEYVAELSAGNIAESASIDSESLMVTEDGGEQIYDLPDGEFFVSVAPFITYTHPCSVHSLTGCQGELVNADMDVQITDDEGNVHVDETVITLDNGFMDFWLPRDKNYTIEVSYDGKEGSYEFSTFEGDSTCLTDLQLK</sequence>
<accession>A0A9D1QH76</accession>
<keyword evidence="1" id="KW-0732">Signal</keyword>
<reference evidence="2" key="1">
    <citation type="journal article" date="2021" name="PeerJ">
        <title>Extensive microbial diversity within the chicken gut microbiome revealed by metagenomics and culture.</title>
        <authorList>
            <person name="Gilroy R."/>
            <person name="Ravi A."/>
            <person name="Getino M."/>
            <person name="Pursley I."/>
            <person name="Horton D.L."/>
            <person name="Alikhan N.F."/>
            <person name="Baker D."/>
            <person name="Gharbi K."/>
            <person name="Hall N."/>
            <person name="Watson M."/>
            <person name="Adriaenssens E.M."/>
            <person name="Foster-Nyarko E."/>
            <person name="Jarju S."/>
            <person name="Secka A."/>
            <person name="Antonio M."/>
            <person name="Oren A."/>
            <person name="Chaudhuri R.R."/>
            <person name="La Ragione R."/>
            <person name="Hildebrand F."/>
            <person name="Pallen M.J."/>
        </authorList>
    </citation>
    <scope>NUCLEOTIDE SEQUENCE</scope>
    <source>
        <strain evidence="2">ChiHjej13B12-752</strain>
    </source>
</reference>
<dbReference type="NCBIfam" id="NF038094">
    <property type="entry name" value="CueP_fam"/>
    <property type="match status" value="1"/>
</dbReference>
<evidence type="ECO:0000256" key="1">
    <source>
        <dbReference type="SAM" id="SignalP"/>
    </source>
</evidence>
<feature type="signal peptide" evidence="1">
    <location>
        <begin position="1"/>
        <end position="23"/>
    </location>
</feature>
<dbReference type="EMBL" id="DXHR01000020">
    <property type="protein sequence ID" value="HIW12726.1"/>
    <property type="molecule type" value="Genomic_DNA"/>
</dbReference>
<dbReference type="Proteomes" id="UP000823989">
    <property type="component" value="Unassembled WGS sequence"/>
</dbReference>
<proteinExistence type="predicted"/>
<dbReference type="PROSITE" id="PS51257">
    <property type="entry name" value="PROKAR_LIPOPROTEIN"/>
    <property type="match status" value="1"/>
</dbReference>
<name>A0A9D1QH76_9STAP</name>
<reference evidence="2" key="2">
    <citation type="submission" date="2021-04" db="EMBL/GenBank/DDBJ databases">
        <authorList>
            <person name="Gilroy R."/>
        </authorList>
    </citation>
    <scope>NUCLEOTIDE SEQUENCE</scope>
    <source>
        <strain evidence="2">ChiHjej13B12-752</strain>
    </source>
</reference>